<name>A0A0G3BQM2_9BURK</name>
<dbReference type="KEGG" id="pbh:AAW51_2119"/>
<sequence length="71" mass="8448">MPLLFGWRFDQWCKAIDYYNRVSGQEPVAPGLWYQAAHLDRDALQEFFKVRQFWASRRTDQPLDVVIEIAS</sequence>
<gene>
    <name evidence="1" type="ORF">AAW51_2119</name>
</gene>
<evidence type="ECO:0000313" key="2">
    <source>
        <dbReference type="Proteomes" id="UP000035352"/>
    </source>
</evidence>
<dbReference type="EMBL" id="CP011371">
    <property type="protein sequence ID" value="AKJ28810.1"/>
    <property type="molecule type" value="Genomic_DNA"/>
</dbReference>
<dbReference type="AlphaFoldDB" id="A0A0G3BQM2"/>
<evidence type="ECO:0000313" key="1">
    <source>
        <dbReference type="EMBL" id="AKJ28810.1"/>
    </source>
</evidence>
<organism evidence="1 2">
    <name type="scientific">Caldimonas brevitalea</name>
    <dbReference type="NCBI Taxonomy" id="413882"/>
    <lineage>
        <taxon>Bacteria</taxon>
        <taxon>Pseudomonadati</taxon>
        <taxon>Pseudomonadota</taxon>
        <taxon>Betaproteobacteria</taxon>
        <taxon>Burkholderiales</taxon>
        <taxon>Sphaerotilaceae</taxon>
        <taxon>Caldimonas</taxon>
    </lineage>
</organism>
<protein>
    <submittedName>
        <fullName evidence="1">Uncharacterized protein</fullName>
    </submittedName>
</protein>
<dbReference type="STRING" id="413882.AAW51_2119"/>
<proteinExistence type="predicted"/>
<dbReference type="Proteomes" id="UP000035352">
    <property type="component" value="Chromosome"/>
</dbReference>
<keyword evidence="2" id="KW-1185">Reference proteome</keyword>
<accession>A0A0G3BQM2</accession>
<reference evidence="1 2" key="1">
    <citation type="submission" date="2015-05" db="EMBL/GenBank/DDBJ databases">
        <authorList>
            <person name="Tang B."/>
            <person name="Yu Y."/>
        </authorList>
    </citation>
    <scope>NUCLEOTIDE SEQUENCE [LARGE SCALE GENOMIC DNA]</scope>
    <source>
        <strain evidence="1 2">DSM 7029</strain>
    </source>
</reference>
<dbReference type="RefSeq" id="WP_047194593.1">
    <property type="nucleotide sequence ID" value="NZ_CP011371.1"/>
</dbReference>